<accession>A0A3N0YQ69</accession>
<evidence type="ECO:0000313" key="2">
    <source>
        <dbReference type="EMBL" id="ROL48355.1"/>
    </source>
</evidence>
<evidence type="ECO:0000313" key="3">
    <source>
        <dbReference type="Proteomes" id="UP000281406"/>
    </source>
</evidence>
<evidence type="ECO:0000256" key="1">
    <source>
        <dbReference type="SAM" id="MobiDB-lite"/>
    </source>
</evidence>
<reference evidence="2 3" key="1">
    <citation type="submission" date="2018-10" db="EMBL/GenBank/DDBJ databases">
        <title>Genome assembly for a Yunnan-Guizhou Plateau 3E fish, Anabarilius grahami (Regan), and its evolutionary and genetic applications.</title>
        <authorList>
            <person name="Jiang W."/>
        </authorList>
    </citation>
    <scope>NUCLEOTIDE SEQUENCE [LARGE SCALE GENOMIC DNA]</scope>
    <source>
        <strain evidence="2">AG-KIZ</strain>
        <tissue evidence="2">Muscle</tissue>
    </source>
</reference>
<keyword evidence="3" id="KW-1185">Reference proteome</keyword>
<dbReference type="Proteomes" id="UP000281406">
    <property type="component" value="Unassembled WGS sequence"/>
</dbReference>
<gene>
    <name evidence="2" type="ORF">DPX16_20708</name>
</gene>
<comment type="caution">
    <text evidence="2">The sequence shown here is derived from an EMBL/GenBank/DDBJ whole genome shotgun (WGS) entry which is preliminary data.</text>
</comment>
<sequence>MPDGGRGNAEKRRSGRLESGAQGRAVCEGIGAAGGRRISADPLRCLFNSEKRADPSSQTPRPFWRALARCIGIGSRCSAAPSLVQKVFQFEPMAVQLHCVIEKGFIVEEKGIFPHTQYE</sequence>
<feature type="region of interest" description="Disordered" evidence="1">
    <location>
        <begin position="1"/>
        <end position="21"/>
    </location>
</feature>
<proteinExistence type="predicted"/>
<dbReference type="AlphaFoldDB" id="A0A3N0YQ69"/>
<protein>
    <submittedName>
        <fullName evidence="2">Uncharacterized protein</fullName>
    </submittedName>
</protein>
<organism evidence="2 3">
    <name type="scientific">Anabarilius grahami</name>
    <name type="common">Kanglang fish</name>
    <name type="synonym">Barilius grahami</name>
    <dbReference type="NCBI Taxonomy" id="495550"/>
    <lineage>
        <taxon>Eukaryota</taxon>
        <taxon>Metazoa</taxon>
        <taxon>Chordata</taxon>
        <taxon>Craniata</taxon>
        <taxon>Vertebrata</taxon>
        <taxon>Euteleostomi</taxon>
        <taxon>Actinopterygii</taxon>
        <taxon>Neopterygii</taxon>
        <taxon>Teleostei</taxon>
        <taxon>Ostariophysi</taxon>
        <taxon>Cypriniformes</taxon>
        <taxon>Xenocyprididae</taxon>
        <taxon>Xenocypridinae</taxon>
        <taxon>Xenocypridinae incertae sedis</taxon>
        <taxon>Anabarilius</taxon>
    </lineage>
</organism>
<name>A0A3N0YQ69_ANAGA</name>
<dbReference type="EMBL" id="RJVU01030833">
    <property type="protein sequence ID" value="ROL48355.1"/>
    <property type="molecule type" value="Genomic_DNA"/>
</dbReference>